<gene>
    <name evidence="10" type="ORF">HNR30_002867</name>
</gene>
<feature type="transmembrane region" description="Helical" evidence="7">
    <location>
        <begin position="274"/>
        <end position="300"/>
    </location>
</feature>
<evidence type="ECO:0000256" key="3">
    <source>
        <dbReference type="ARBA" id="ARBA00022475"/>
    </source>
</evidence>
<dbReference type="SUPFAM" id="SSF160964">
    <property type="entry name" value="MalF N-terminal region-like"/>
    <property type="match status" value="1"/>
</dbReference>
<dbReference type="GO" id="GO:0055085">
    <property type="term" value="P:transmembrane transport"/>
    <property type="evidence" value="ECO:0007669"/>
    <property type="project" value="InterPro"/>
</dbReference>
<feature type="transmembrane region" description="Helical" evidence="7">
    <location>
        <begin position="173"/>
        <end position="196"/>
    </location>
</feature>
<keyword evidence="11" id="KW-1185">Reference proteome</keyword>
<keyword evidence="4 7" id="KW-0812">Transmembrane</keyword>
<evidence type="ECO:0000256" key="6">
    <source>
        <dbReference type="ARBA" id="ARBA00023136"/>
    </source>
</evidence>
<dbReference type="Proteomes" id="UP000530928">
    <property type="component" value="Unassembled WGS sequence"/>
</dbReference>
<comment type="subcellular location">
    <subcellularLocation>
        <location evidence="1 7">Cell membrane</location>
        <topology evidence="1 7">Multi-pass membrane protein</topology>
    </subcellularLocation>
</comment>
<dbReference type="GO" id="GO:0005886">
    <property type="term" value="C:plasma membrane"/>
    <property type="evidence" value="ECO:0007669"/>
    <property type="project" value="UniProtKB-SubCell"/>
</dbReference>
<comment type="similarity">
    <text evidence="7">Belongs to the binding-protein-dependent transport system permease family.</text>
</comment>
<evidence type="ECO:0000256" key="5">
    <source>
        <dbReference type="ARBA" id="ARBA00022989"/>
    </source>
</evidence>
<protein>
    <submittedName>
        <fullName evidence="10">Multiple sugar transport system permease protein</fullName>
    </submittedName>
</protein>
<dbReference type="AlphaFoldDB" id="A0A7W0CI33"/>
<keyword evidence="6 7" id="KW-0472">Membrane</keyword>
<dbReference type="CDD" id="cd06261">
    <property type="entry name" value="TM_PBP2"/>
    <property type="match status" value="1"/>
</dbReference>
<feature type="transmembrane region" description="Helical" evidence="7">
    <location>
        <begin position="93"/>
        <end position="113"/>
    </location>
</feature>
<keyword evidence="2 7" id="KW-0813">Transport</keyword>
<evidence type="ECO:0000256" key="8">
    <source>
        <dbReference type="SAM" id="MobiDB-lite"/>
    </source>
</evidence>
<dbReference type="RefSeq" id="WP_181610312.1">
    <property type="nucleotide sequence ID" value="NZ_BAABAM010000002.1"/>
</dbReference>
<dbReference type="InterPro" id="IPR035906">
    <property type="entry name" value="MetI-like_sf"/>
</dbReference>
<keyword evidence="10" id="KW-0762">Sugar transport</keyword>
<dbReference type="Gene3D" id="1.10.3720.10">
    <property type="entry name" value="MetI-like"/>
    <property type="match status" value="1"/>
</dbReference>
<feature type="transmembrane region" description="Helical" evidence="7">
    <location>
        <begin position="125"/>
        <end position="145"/>
    </location>
</feature>
<evidence type="ECO:0000256" key="2">
    <source>
        <dbReference type="ARBA" id="ARBA00022448"/>
    </source>
</evidence>
<evidence type="ECO:0000256" key="1">
    <source>
        <dbReference type="ARBA" id="ARBA00004651"/>
    </source>
</evidence>
<evidence type="ECO:0000313" key="10">
    <source>
        <dbReference type="EMBL" id="MBA2891526.1"/>
    </source>
</evidence>
<accession>A0A7W0CI33</accession>
<keyword evidence="5 7" id="KW-1133">Transmembrane helix</keyword>
<dbReference type="EMBL" id="JACDUR010000003">
    <property type="protein sequence ID" value="MBA2891526.1"/>
    <property type="molecule type" value="Genomic_DNA"/>
</dbReference>
<feature type="transmembrane region" description="Helical" evidence="7">
    <location>
        <begin position="30"/>
        <end position="49"/>
    </location>
</feature>
<comment type="caution">
    <text evidence="10">The sequence shown here is derived from an EMBL/GenBank/DDBJ whole genome shotgun (WGS) entry which is preliminary data.</text>
</comment>
<name>A0A7W0CI33_9ACTN</name>
<dbReference type="PROSITE" id="PS50928">
    <property type="entry name" value="ABC_TM1"/>
    <property type="match status" value="1"/>
</dbReference>
<dbReference type="SUPFAM" id="SSF161098">
    <property type="entry name" value="MetI-like"/>
    <property type="match status" value="1"/>
</dbReference>
<evidence type="ECO:0000313" key="11">
    <source>
        <dbReference type="Proteomes" id="UP000530928"/>
    </source>
</evidence>
<dbReference type="PANTHER" id="PTHR30193:SF41">
    <property type="entry name" value="DIACETYLCHITOBIOSE UPTAKE SYSTEM PERMEASE PROTEIN NGCF"/>
    <property type="match status" value="1"/>
</dbReference>
<sequence length="313" mass="34707">MHAVGTRLGAGTGQHAGPHGRLRRRRDDRLVGWLFLLPVIIGFAVFYAYPTVRGVWYSFTDYSLLNDPSYVGGDNYKELVSDGQFWNALKVTGYYVVVNIVSQTVVALGLAALMHRLTRSVVLRATLLVPWLVPNVTIGLLWAWMLDPDLGFVNHLIGLTGLDTTLSFNSPDWAMPLVALVNSWSYTGYTALLLYAGMLQIPPHLYEGAAIDGAGEIRMFRSITLPLLRPIIALVLVVSLIGSFQIFDTVAVVYGGKPPIPETRVIYYYIYQQAFTYFHMGYASAIAMVLVLILGVLTTLQMRMLRASRSDLG</sequence>
<dbReference type="PANTHER" id="PTHR30193">
    <property type="entry name" value="ABC TRANSPORTER PERMEASE PROTEIN"/>
    <property type="match status" value="1"/>
</dbReference>
<organism evidence="10 11">
    <name type="scientific">Nonomuraea soli</name>
    <dbReference type="NCBI Taxonomy" id="1032476"/>
    <lineage>
        <taxon>Bacteria</taxon>
        <taxon>Bacillati</taxon>
        <taxon>Actinomycetota</taxon>
        <taxon>Actinomycetes</taxon>
        <taxon>Streptosporangiales</taxon>
        <taxon>Streptosporangiaceae</taxon>
        <taxon>Nonomuraea</taxon>
    </lineage>
</organism>
<dbReference type="InterPro" id="IPR000515">
    <property type="entry name" value="MetI-like"/>
</dbReference>
<feature type="region of interest" description="Disordered" evidence="8">
    <location>
        <begin position="1"/>
        <end position="21"/>
    </location>
</feature>
<feature type="transmembrane region" description="Helical" evidence="7">
    <location>
        <begin position="227"/>
        <end position="254"/>
    </location>
</feature>
<evidence type="ECO:0000259" key="9">
    <source>
        <dbReference type="PROSITE" id="PS50928"/>
    </source>
</evidence>
<dbReference type="InterPro" id="IPR051393">
    <property type="entry name" value="ABC_transporter_permease"/>
</dbReference>
<dbReference type="Pfam" id="PF00528">
    <property type="entry name" value="BPD_transp_1"/>
    <property type="match status" value="1"/>
</dbReference>
<evidence type="ECO:0000256" key="4">
    <source>
        <dbReference type="ARBA" id="ARBA00022692"/>
    </source>
</evidence>
<proteinExistence type="inferred from homology"/>
<reference evidence="10 11" key="1">
    <citation type="submission" date="2020-07" db="EMBL/GenBank/DDBJ databases">
        <title>Genomic Encyclopedia of Type Strains, Phase IV (KMG-IV): sequencing the most valuable type-strain genomes for metagenomic binning, comparative biology and taxonomic classification.</title>
        <authorList>
            <person name="Goeker M."/>
        </authorList>
    </citation>
    <scope>NUCLEOTIDE SEQUENCE [LARGE SCALE GENOMIC DNA]</scope>
    <source>
        <strain evidence="10 11">DSM 45533</strain>
    </source>
</reference>
<feature type="domain" description="ABC transmembrane type-1" evidence="9">
    <location>
        <begin position="89"/>
        <end position="301"/>
    </location>
</feature>
<evidence type="ECO:0000256" key="7">
    <source>
        <dbReference type="RuleBase" id="RU363032"/>
    </source>
</evidence>
<keyword evidence="3" id="KW-1003">Cell membrane</keyword>